<evidence type="ECO:0000259" key="3">
    <source>
        <dbReference type="Pfam" id="PF15627"/>
    </source>
</evidence>
<feature type="domain" description="CEP76/DRC7 peptidase-like" evidence="6">
    <location>
        <begin position="350"/>
        <end position="479"/>
    </location>
</feature>
<dbReference type="OMA" id="RRWWSEY"/>
<dbReference type="PANTHER" id="PTHR46436:SF1">
    <property type="entry name" value="CENTROSOMAL PROTEIN OF 76 KDA"/>
    <property type="match status" value="1"/>
</dbReference>
<evidence type="ECO:0000256" key="1">
    <source>
        <dbReference type="ARBA" id="ARBA00004300"/>
    </source>
</evidence>
<dbReference type="InterPro" id="IPR052299">
    <property type="entry name" value="CEP76"/>
</dbReference>
<protein>
    <submittedName>
        <fullName evidence="7">Centrosomal protein of 76 kDa</fullName>
    </submittedName>
</protein>
<gene>
    <name evidence="7" type="primary">CEP76</name>
</gene>
<dbReference type="AlphaFoldDB" id="T2M9H6"/>
<dbReference type="GO" id="GO:0046599">
    <property type="term" value="P:regulation of centriole replication"/>
    <property type="evidence" value="ECO:0007669"/>
    <property type="project" value="TreeGrafter"/>
</dbReference>
<name>T2M9H6_HYDVU</name>
<dbReference type="InterPro" id="IPR056290">
    <property type="entry name" value="CEPT76/DRC7_peptidase-like_dom"/>
</dbReference>
<evidence type="ECO:0000259" key="6">
    <source>
        <dbReference type="Pfam" id="PF24656"/>
    </source>
</evidence>
<evidence type="ECO:0000259" key="4">
    <source>
        <dbReference type="Pfam" id="PF24652"/>
    </source>
</evidence>
<feature type="domain" description="Centrosomal protein of 76 kDa C-terminal" evidence="4">
    <location>
        <begin position="513"/>
        <end position="644"/>
    </location>
</feature>
<evidence type="ECO:0000259" key="5">
    <source>
        <dbReference type="Pfam" id="PF24654"/>
    </source>
</evidence>
<evidence type="ECO:0000256" key="2">
    <source>
        <dbReference type="ARBA" id="ARBA00022490"/>
    </source>
</evidence>
<dbReference type="InterPro" id="IPR028926">
    <property type="entry name" value="CEP76-C2"/>
</dbReference>
<dbReference type="Pfam" id="PF24652">
    <property type="entry name" value="CEP76_C"/>
    <property type="match status" value="1"/>
</dbReference>
<keyword evidence="2" id="KW-0963">Cytoplasm</keyword>
<sequence>MTLPPEKVAELKKVIQSHLNQLDIHGQMRNVLSESLRQSHADSTHDQEKNLIQILKSNGVVDDIMKTLKFSPNKPKKEKDKQWLPDEHKRFPVDPEKRYLYFQILGGKAFLEHLQDPEDIPGNVVSTFTIHVHFNGQRYNSKAVACACEPAFEEGFLMELKKNTSYDKMQEAPSLLLNTDKIHIVLIKHDPTGDVHLISSHHLEWRGILCSPSGHIRNSIEMNGVATESKIPVGVLDIRMDLIPKLQQILSMDVITTQMNLERSRIAERERLFLCYSKQWWREYLQIRLSHSNRLIKIFAQDENSVHRLVCSYIKPLKSGRLIDTPRQAARFVSLIAYQNYPSMSGGSHEMWTTRHCFLSRGKGDVEDHSVLLCSLLLGFGLNAFVCIGTKKNNSPHSWVVTIGTDDTILFWESLTAQRYLHKAVDPNESNVLIEKPEHPFVTIGCLFNHETFYANSQPTDAISMCSFDIHNQAHWKSMSFDAIKSVCGRGLMPDIAPLVHLIPSSLDGILKSNELENELRAMVFQHRNDMGLTTQWDDELSYLLSPALAAYEFEQSTGVVMPNDDFQHAVRRNVPDGHTFKGFPIQFAHTNSRKAFSTCLKAPACNDIICCRGDQVKLALRVRVFPYPERTCVVWIMFAVKYKSVL</sequence>
<organism evidence="7">
    <name type="scientific">Hydra vulgaris</name>
    <name type="common">Hydra</name>
    <name type="synonym">Hydra attenuata</name>
    <dbReference type="NCBI Taxonomy" id="6087"/>
    <lineage>
        <taxon>Eukaryota</taxon>
        <taxon>Metazoa</taxon>
        <taxon>Cnidaria</taxon>
        <taxon>Hydrozoa</taxon>
        <taxon>Hydroidolina</taxon>
        <taxon>Anthoathecata</taxon>
        <taxon>Aplanulata</taxon>
        <taxon>Hydridae</taxon>
        <taxon>Hydra</taxon>
    </lineage>
</organism>
<evidence type="ECO:0000313" key="7">
    <source>
        <dbReference type="EMBL" id="CDG68572.1"/>
    </source>
</evidence>
<feature type="domain" description="CEP76 N-terminal" evidence="5">
    <location>
        <begin position="10"/>
        <end position="68"/>
    </location>
</feature>
<dbReference type="Pfam" id="PF24654">
    <property type="entry name" value="CEP76_N"/>
    <property type="match status" value="1"/>
</dbReference>
<dbReference type="Pfam" id="PF15627">
    <property type="entry name" value="CEP76-C2"/>
    <property type="match status" value="1"/>
</dbReference>
<dbReference type="KEGG" id="hmg:100197659"/>
<dbReference type="InterPro" id="IPR056288">
    <property type="entry name" value="CEP76_C"/>
</dbReference>
<comment type="subcellular location">
    <subcellularLocation>
        <location evidence="1">Cytoplasm</location>
        <location evidence="1">Cytoskeleton</location>
        <location evidence="1">Microtubule organizing center</location>
        <location evidence="1">Centrosome</location>
    </subcellularLocation>
</comment>
<dbReference type="GO" id="GO:0005814">
    <property type="term" value="C:centriole"/>
    <property type="evidence" value="ECO:0007669"/>
    <property type="project" value="TreeGrafter"/>
</dbReference>
<dbReference type="OrthoDB" id="5527234at2759"/>
<dbReference type="Gene3D" id="3.10.620.30">
    <property type="match status" value="1"/>
</dbReference>
<dbReference type="EMBL" id="HAAD01002340">
    <property type="protein sequence ID" value="CDG68572.1"/>
    <property type="molecule type" value="mRNA"/>
</dbReference>
<dbReference type="InterPro" id="IPR056289">
    <property type="entry name" value="CEP76_N"/>
</dbReference>
<accession>T2M9H6</accession>
<dbReference type="GO" id="GO:0005813">
    <property type="term" value="C:centrosome"/>
    <property type="evidence" value="ECO:0007669"/>
    <property type="project" value="UniProtKB-SubCell"/>
</dbReference>
<dbReference type="Pfam" id="PF24656">
    <property type="entry name" value="CEPT76_peptidase"/>
    <property type="match status" value="1"/>
</dbReference>
<feature type="domain" description="CEP76 C2" evidence="3">
    <location>
        <begin position="94"/>
        <end position="247"/>
    </location>
</feature>
<reference evidence="7" key="1">
    <citation type="journal article" date="2013" name="Genome Biol. Evol.">
        <title>Punctuated emergences of genetic and phenotypic innovations in eumetazoan, bilaterian, euteleostome, and hominidae ancestors.</title>
        <authorList>
            <person name="Wenger Y."/>
            <person name="Galliot B."/>
        </authorList>
    </citation>
    <scope>NUCLEOTIDE SEQUENCE</scope>
    <source>
        <tissue evidence="7">Whole animals</tissue>
    </source>
</reference>
<proteinExistence type="evidence at transcript level"/>
<dbReference type="PANTHER" id="PTHR46436">
    <property type="entry name" value="CENTROSOMAL PROTEIN OF 76 KDA"/>
    <property type="match status" value="1"/>
</dbReference>